<name>A0ABP9EG79_9GAMM</name>
<comment type="subunit">
    <text evidence="3 13">Monomer.</text>
</comment>
<evidence type="ECO:0000256" key="5">
    <source>
        <dbReference type="ARBA" id="ARBA00022448"/>
    </source>
</evidence>
<keyword evidence="7 13" id="KW-0653">Protein transport</keyword>
<sequence length="197" mass="22252">MLNIPLKLALFSLLLSVISGCASFRPPAEDAQIATTQNWHMRGKLGVITPEQRLSANLHWRHLGRYGQEDLRLTNPFGGTVLSLNSQPGLATVELDGQHYTGTSPDSLILRLTGWPLPLSQLSQYLLGDPGDNTQLTYDQQGDPLRLELIHPETGERWQLDYKGWQQQAGHKVPRQLELRQGEQRIKLTISYWQPEP</sequence>
<dbReference type="RefSeq" id="WP_345333574.1">
    <property type="nucleotide sequence ID" value="NZ_BAABJZ010000008.1"/>
</dbReference>
<keyword evidence="11 13" id="KW-0998">Cell outer membrane</keyword>
<feature type="chain" id="PRO_5045674238" description="Outer-membrane lipoprotein LolB" evidence="14">
    <location>
        <begin position="25"/>
        <end position="197"/>
    </location>
</feature>
<organism evidence="15 16">
    <name type="scientific">Ferrimonas pelagia</name>
    <dbReference type="NCBI Taxonomy" id="1177826"/>
    <lineage>
        <taxon>Bacteria</taxon>
        <taxon>Pseudomonadati</taxon>
        <taxon>Pseudomonadota</taxon>
        <taxon>Gammaproteobacteria</taxon>
        <taxon>Alteromonadales</taxon>
        <taxon>Ferrimonadaceae</taxon>
        <taxon>Ferrimonas</taxon>
    </lineage>
</organism>
<proteinExistence type="inferred from homology"/>
<dbReference type="InterPro" id="IPR029046">
    <property type="entry name" value="LolA/LolB/LppX"/>
</dbReference>
<reference evidence="16" key="1">
    <citation type="journal article" date="2019" name="Int. J. Syst. Evol. Microbiol.">
        <title>The Global Catalogue of Microorganisms (GCM) 10K type strain sequencing project: providing services to taxonomists for standard genome sequencing and annotation.</title>
        <authorList>
            <consortium name="The Broad Institute Genomics Platform"/>
            <consortium name="The Broad Institute Genome Sequencing Center for Infectious Disease"/>
            <person name="Wu L."/>
            <person name="Ma J."/>
        </authorList>
    </citation>
    <scope>NUCLEOTIDE SEQUENCE [LARGE SCALE GENOMIC DNA]</scope>
    <source>
        <strain evidence="16">JCM 18401</strain>
    </source>
</reference>
<feature type="signal peptide" evidence="14">
    <location>
        <begin position="1"/>
        <end position="24"/>
    </location>
</feature>
<evidence type="ECO:0000256" key="7">
    <source>
        <dbReference type="ARBA" id="ARBA00022927"/>
    </source>
</evidence>
<keyword evidence="6 13" id="KW-0732">Signal</keyword>
<evidence type="ECO:0000256" key="12">
    <source>
        <dbReference type="ARBA" id="ARBA00023288"/>
    </source>
</evidence>
<protein>
    <recommendedName>
        <fullName evidence="4 13">Outer-membrane lipoprotein LolB</fullName>
    </recommendedName>
</protein>
<gene>
    <name evidence="13 15" type="primary">lolB</name>
    <name evidence="15" type="ORF">GCM10023333_07570</name>
</gene>
<dbReference type="EMBL" id="BAABJZ010000008">
    <property type="protein sequence ID" value="GAA4876761.1"/>
    <property type="molecule type" value="Genomic_DNA"/>
</dbReference>
<dbReference type="Pfam" id="PF03550">
    <property type="entry name" value="LolB"/>
    <property type="match status" value="1"/>
</dbReference>
<evidence type="ECO:0000313" key="15">
    <source>
        <dbReference type="EMBL" id="GAA4876761.1"/>
    </source>
</evidence>
<evidence type="ECO:0000256" key="1">
    <source>
        <dbReference type="ARBA" id="ARBA00004459"/>
    </source>
</evidence>
<evidence type="ECO:0000256" key="14">
    <source>
        <dbReference type="SAM" id="SignalP"/>
    </source>
</evidence>
<keyword evidence="12 13" id="KW-0449">Lipoprotein</keyword>
<dbReference type="PROSITE" id="PS51257">
    <property type="entry name" value="PROKAR_LIPOPROTEIN"/>
    <property type="match status" value="1"/>
</dbReference>
<comment type="caution">
    <text evidence="15">The sequence shown here is derived from an EMBL/GenBank/DDBJ whole genome shotgun (WGS) entry which is preliminary data.</text>
</comment>
<evidence type="ECO:0000256" key="11">
    <source>
        <dbReference type="ARBA" id="ARBA00023237"/>
    </source>
</evidence>
<comment type="similarity">
    <text evidence="2 13">Belongs to the LolB family.</text>
</comment>
<evidence type="ECO:0000256" key="4">
    <source>
        <dbReference type="ARBA" id="ARBA00016202"/>
    </source>
</evidence>
<dbReference type="HAMAP" id="MF_00233">
    <property type="entry name" value="LolB"/>
    <property type="match status" value="1"/>
</dbReference>
<evidence type="ECO:0000256" key="10">
    <source>
        <dbReference type="ARBA" id="ARBA00023186"/>
    </source>
</evidence>
<evidence type="ECO:0000256" key="3">
    <source>
        <dbReference type="ARBA" id="ARBA00011245"/>
    </source>
</evidence>
<dbReference type="SUPFAM" id="SSF89392">
    <property type="entry name" value="Prokaryotic lipoproteins and lipoprotein localization factors"/>
    <property type="match status" value="1"/>
</dbReference>
<comment type="function">
    <text evidence="13">Plays a critical role in the incorporation of lipoproteins in the outer membrane after they are released by the LolA protein.</text>
</comment>
<keyword evidence="10 13" id="KW-0143">Chaperone</keyword>
<evidence type="ECO:0000313" key="16">
    <source>
        <dbReference type="Proteomes" id="UP001499988"/>
    </source>
</evidence>
<evidence type="ECO:0000256" key="8">
    <source>
        <dbReference type="ARBA" id="ARBA00023136"/>
    </source>
</evidence>
<comment type="subcellular location">
    <subcellularLocation>
        <location evidence="1 13">Cell outer membrane</location>
        <topology evidence="1 13">Lipid-anchor</topology>
    </subcellularLocation>
</comment>
<dbReference type="Gene3D" id="2.50.20.10">
    <property type="entry name" value="Lipoprotein localisation LolA/LolB/LppX"/>
    <property type="match status" value="1"/>
</dbReference>
<accession>A0ABP9EG79</accession>
<keyword evidence="16" id="KW-1185">Reference proteome</keyword>
<dbReference type="NCBIfam" id="TIGR00548">
    <property type="entry name" value="lolB"/>
    <property type="match status" value="1"/>
</dbReference>
<keyword evidence="5 13" id="KW-0813">Transport</keyword>
<evidence type="ECO:0000256" key="13">
    <source>
        <dbReference type="HAMAP-Rule" id="MF_00233"/>
    </source>
</evidence>
<evidence type="ECO:0000256" key="2">
    <source>
        <dbReference type="ARBA" id="ARBA00009696"/>
    </source>
</evidence>
<dbReference type="InterPro" id="IPR004565">
    <property type="entry name" value="OM_lipoprot_LolB"/>
</dbReference>
<evidence type="ECO:0000256" key="9">
    <source>
        <dbReference type="ARBA" id="ARBA00023139"/>
    </source>
</evidence>
<keyword evidence="9 13" id="KW-0564">Palmitate</keyword>
<evidence type="ECO:0000256" key="6">
    <source>
        <dbReference type="ARBA" id="ARBA00022729"/>
    </source>
</evidence>
<dbReference type="CDD" id="cd16326">
    <property type="entry name" value="LolB"/>
    <property type="match status" value="1"/>
</dbReference>
<keyword evidence="8 13" id="KW-0472">Membrane</keyword>
<dbReference type="Proteomes" id="UP001499988">
    <property type="component" value="Unassembled WGS sequence"/>
</dbReference>